<keyword evidence="5 7" id="KW-0472">Membrane</keyword>
<evidence type="ECO:0000256" key="1">
    <source>
        <dbReference type="ARBA" id="ARBA00004141"/>
    </source>
</evidence>
<keyword evidence="4 7" id="KW-1133">Transmembrane helix</keyword>
<evidence type="ECO:0000313" key="9">
    <source>
        <dbReference type="Proteomes" id="UP000320776"/>
    </source>
</evidence>
<keyword evidence="2 6" id="KW-0813">Transport</keyword>
<dbReference type="GO" id="GO:0015267">
    <property type="term" value="F:channel activity"/>
    <property type="evidence" value="ECO:0007669"/>
    <property type="project" value="InterPro"/>
</dbReference>
<keyword evidence="9" id="KW-1185">Reference proteome</keyword>
<comment type="similarity">
    <text evidence="6">Belongs to the MIP/aquaporin (TC 1.A.8) family.</text>
</comment>
<feature type="transmembrane region" description="Helical" evidence="7">
    <location>
        <begin position="81"/>
        <end position="103"/>
    </location>
</feature>
<gene>
    <name evidence="8" type="primary">aqpZ2</name>
    <name evidence="8" type="ORF">SPTER_30970</name>
</gene>
<dbReference type="PANTHER" id="PTHR45724">
    <property type="entry name" value="AQUAPORIN NIP2-1"/>
    <property type="match status" value="1"/>
</dbReference>
<evidence type="ECO:0000256" key="4">
    <source>
        <dbReference type="ARBA" id="ARBA00022989"/>
    </source>
</evidence>
<dbReference type="Gene3D" id="1.20.1080.10">
    <property type="entry name" value="Glycerol uptake facilitator protein"/>
    <property type="match status" value="1"/>
</dbReference>
<dbReference type="OrthoDB" id="9807293at2"/>
<dbReference type="InterPro" id="IPR034294">
    <property type="entry name" value="Aquaporin_transptr"/>
</dbReference>
<feature type="transmembrane region" description="Helical" evidence="7">
    <location>
        <begin position="7"/>
        <end position="30"/>
    </location>
</feature>
<name>A0A517DWF0_9FIRM</name>
<dbReference type="SUPFAM" id="SSF81338">
    <property type="entry name" value="Aquaporin-like"/>
    <property type="match status" value="1"/>
</dbReference>
<reference evidence="8 9" key="1">
    <citation type="submission" date="2019-02" db="EMBL/GenBank/DDBJ databases">
        <title>Closed genome of Sporomusa termitida DSM 4440.</title>
        <authorList>
            <person name="Poehlein A."/>
            <person name="Daniel R."/>
        </authorList>
    </citation>
    <scope>NUCLEOTIDE SEQUENCE [LARGE SCALE GENOMIC DNA]</scope>
    <source>
        <strain evidence="8 9">DSM 4440</strain>
    </source>
</reference>
<protein>
    <submittedName>
        <fullName evidence="8">Aquaporin Z 2</fullName>
    </submittedName>
</protein>
<evidence type="ECO:0000256" key="7">
    <source>
        <dbReference type="SAM" id="Phobius"/>
    </source>
</evidence>
<dbReference type="Proteomes" id="UP000320776">
    <property type="component" value="Chromosome"/>
</dbReference>
<feature type="transmembrane region" description="Helical" evidence="7">
    <location>
        <begin position="154"/>
        <end position="176"/>
    </location>
</feature>
<dbReference type="RefSeq" id="WP_144351151.1">
    <property type="nucleotide sequence ID" value="NZ_CP036259.1"/>
</dbReference>
<dbReference type="AlphaFoldDB" id="A0A517DWF0"/>
<dbReference type="KEGG" id="sted:SPTER_30970"/>
<evidence type="ECO:0000313" key="8">
    <source>
        <dbReference type="EMBL" id="QDR81685.1"/>
    </source>
</evidence>
<keyword evidence="3 6" id="KW-0812">Transmembrane</keyword>
<dbReference type="GO" id="GO:0016020">
    <property type="term" value="C:membrane"/>
    <property type="evidence" value="ECO:0007669"/>
    <property type="project" value="UniProtKB-SubCell"/>
</dbReference>
<evidence type="ECO:0000256" key="3">
    <source>
        <dbReference type="ARBA" id="ARBA00022692"/>
    </source>
</evidence>
<dbReference type="PANTHER" id="PTHR45724:SF13">
    <property type="entry name" value="AQUAPORIN NIP1-1-RELATED"/>
    <property type="match status" value="1"/>
</dbReference>
<accession>A0A517DWF0</accession>
<dbReference type="Pfam" id="PF00230">
    <property type="entry name" value="MIP"/>
    <property type="match status" value="1"/>
</dbReference>
<dbReference type="EMBL" id="CP036259">
    <property type="protein sequence ID" value="QDR81685.1"/>
    <property type="molecule type" value="Genomic_DNA"/>
</dbReference>
<dbReference type="InterPro" id="IPR022357">
    <property type="entry name" value="MIP_CS"/>
</dbReference>
<feature type="transmembrane region" description="Helical" evidence="7">
    <location>
        <begin position="36"/>
        <end position="60"/>
    </location>
</feature>
<feature type="transmembrane region" description="Helical" evidence="7">
    <location>
        <begin position="196"/>
        <end position="217"/>
    </location>
</feature>
<evidence type="ECO:0000256" key="6">
    <source>
        <dbReference type="RuleBase" id="RU000477"/>
    </source>
</evidence>
<evidence type="ECO:0000256" key="5">
    <source>
        <dbReference type="ARBA" id="ARBA00023136"/>
    </source>
</evidence>
<proteinExistence type="inferred from homology"/>
<comment type="subcellular location">
    <subcellularLocation>
        <location evidence="1">Membrane</location>
        <topology evidence="1">Multi-pass membrane protein</topology>
    </subcellularLocation>
</comment>
<sequence>MEMKKYIAEFIGTFFLLFVGTGAIIVNHLAQNALGHIGIALAFGFVIVVLIYACGHISGAHFNPAVTLSFFAVGKFSPGQVAPYIISQLLGALSASTVLRLLFGNLYDLGGTFPSLPVGQHLIGVSFAIEFIFTFFLMFVIISVATDARAEGSFAGLAIGLTVFIGAAVAGPVSGGSFNPARSIAPAVISGNLAHLWLYIVSPVLGAVSAAVIYKFLEVPQLRKQCSN</sequence>
<dbReference type="PROSITE" id="PS00221">
    <property type="entry name" value="MIP"/>
    <property type="match status" value="1"/>
</dbReference>
<dbReference type="InterPro" id="IPR000425">
    <property type="entry name" value="MIP"/>
</dbReference>
<evidence type="ECO:0000256" key="2">
    <source>
        <dbReference type="ARBA" id="ARBA00022448"/>
    </source>
</evidence>
<organism evidence="8 9">
    <name type="scientific">Sporomusa termitida</name>
    <dbReference type="NCBI Taxonomy" id="2377"/>
    <lineage>
        <taxon>Bacteria</taxon>
        <taxon>Bacillati</taxon>
        <taxon>Bacillota</taxon>
        <taxon>Negativicutes</taxon>
        <taxon>Selenomonadales</taxon>
        <taxon>Sporomusaceae</taxon>
        <taxon>Sporomusa</taxon>
    </lineage>
</organism>
<dbReference type="InterPro" id="IPR023271">
    <property type="entry name" value="Aquaporin-like"/>
</dbReference>
<feature type="transmembrane region" description="Helical" evidence="7">
    <location>
        <begin position="123"/>
        <end position="142"/>
    </location>
</feature>
<dbReference type="PRINTS" id="PR00783">
    <property type="entry name" value="MINTRINSICP"/>
</dbReference>